<accession>A0A951MBT5</accession>
<feature type="domain" description="Tail specific protease" evidence="2">
    <location>
        <begin position="257"/>
        <end position="463"/>
    </location>
</feature>
<feature type="chain" id="PRO_5036739730" evidence="1">
    <location>
        <begin position="19"/>
        <end position="491"/>
    </location>
</feature>
<sequence length="491" mass="56266">MKHTFTLLMILISFFSFGQLETEVADNLEESHAECSCEDSFDALSVGVEQNYSLFKFKVKENNREVYNAFTAVIRQEAGTISDIEECKKLLNTWLGFFRDGHMWLNFQEKSEKVYERVALGEDNFKNGFPVETEQEDLLGIWESGSYRVAIIPEEDPVGNERDYVGVVLRSENPDWQADEVKFSLKKVYGNDFKATFYMGDHRPKPVESKLKNAGLLQFEGLNDWYKVWPEDHRAFKVQPEPMDYEGFHFEMLEGDIPYFRFPGFMLSSIKSLENVLTEYHEQIIKAPFMVVDVRKNSGGYDAVYYPLMPYILSGPIEMPNVYHYLSAYNKTQMGVGVAEEDLDELEDEEDKAMFKLFYSSMDTLLTFGSETYTYSPDTIYGQPSRIAVLTSDKTVSSGETFVLKAKKSSRVTVYGQNTAGIIDGFNGAELELGCVTLRYPLSVRARDVETNPIDPYGIAPDIFMDKSEDVLEFALRHMRQLIEIKNLGNE</sequence>
<protein>
    <submittedName>
        <fullName evidence="3">Peptidase s41</fullName>
    </submittedName>
</protein>
<feature type="signal peptide" evidence="1">
    <location>
        <begin position="1"/>
        <end position="18"/>
    </location>
</feature>
<evidence type="ECO:0000313" key="3">
    <source>
        <dbReference type="EMBL" id="MBW3467037.1"/>
    </source>
</evidence>
<dbReference type="GO" id="GO:0008236">
    <property type="term" value="F:serine-type peptidase activity"/>
    <property type="evidence" value="ECO:0007669"/>
    <property type="project" value="InterPro"/>
</dbReference>
<organism evidence="3 4">
    <name type="scientific">Arthrospiribacter ruber</name>
    <dbReference type="NCBI Taxonomy" id="2487934"/>
    <lineage>
        <taxon>Bacteria</taxon>
        <taxon>Pseudomonadati</taxon>
        <taxon>Bacteroidota</taxon>
        <taxon>Cytophagia</taxon>
        <taxon>Cytophagales</taxon>
        <taxon>Cyclobacteriaceae</taxon>
        <taxon>Arthrospiribacter</taxon>
    </lineage>
</organism>
<dbReference type="RefSeq" id="WP_219287246.1">
    <property type="nucleotide sequence ID" value="NZ_RPHB01000002.1"/>
</dbReference>
<evidence type="ECO:0000313" key="4">
    <source>
        <dbReference type="Proteomes" id="UP000727490"/>
    </source>
</evidence>
<proteinExistence type="predicted"/>
<evidence type="ECO:0000256" key="1">
    <source>
        <dbReference type="SAM" id="SignalP"/>
    </source>
</evidence>
<dbReference type="InterPro" id="IPR005151">
    <property type="entry name" value="Tail-specific_protease"/>
</dbReference>
<gene>
    <name evidence="3" type="ORF">EGN73_04330</name>
</gene>
<reference evidence="3 4" key="1">
    <citation type="journal article" date="2020" name="Syst. Appl. Microbiol.">
        <title>Arthrospiribacter ruber gen. nov., sp. nov., a novel bacterium isolated from Arthrospira cultures.</title>
        <authorList>
            <person name="Waleron M."/>
            <person name="Misztak A."/>
            <person name="Waleron M.M."/>
            <person name="Furmaniak M."/>
            <person name="Mrozik A."/>
            <person name="Waleron K."/>
        </authorList>
    </citation>
    <scope>NUCLEOTIDE SEQUENCE [LARGE SCALE GENOMIC DNA]</scope>
    <source>
        <strain evidence="3 4">DPMB0001</strain>
    </source>
</reference>
<dbReference type="Pfam" id="PF03572">
    <property type="entry name" value="Peptidase_S41"/>
    <property type="match status" value="1"/>
</dbReference>
<keyword evidence="4" id="KW-1185">Reference proteome</keyword>
<name>A0A951MBT5_9BACT</name>
<evidence type="ECO:0000259" key="2">
    <source>
        <dbReference type="Pfam" id="PF03572"/>
    </source>
</evidence>
<dbReference type="Proteomes" id="UP000727490">
    <property type="component" value="Unassembled WGS sequence"/>
</dbReference>
<dbReference type="GO" id="GO:0006508">
    <property type="term" value="P:proteolysis"/>
    <property type="evidence" value="ECO:0007669"/>
    <property type="project" value="InterPro"/>
</dbReference>
<dbReference type="EMBL" id="RPHB01000002">
    <property type="protein sequence ID" value="MBW3467037.1"/>
    <property type="molecule type" value="Genomic_DNA"/>
</dbReference>
<comment type="caution">
    <text evidence="3">The sequence shown here is derived from an EMBL/GenBank/DDBJ whole genome shotgun (WGS) entry which is preliminary data.</text>
</comment>
<keyword evidence="1" id="KW-0732">Signal</keyword>
<dbReference type="AlphaFoldDB" id="A0A951MBT5"/>